<comment type="similarity">
    <text evidence="2">In the N-terminal section; belongs to the phytochrome family.</text>
</comment>
<dbReference type="InterPro" id="IPR013515">
    <property type="entry name" value="Phytochrome_cen-reg"/>
</dbReference>
<dbReference type="InterPro" id="IPR029016">
    <property type="entry name" value="GAF-like_dom_sf"/>
</dbReference>
<dbReference type="EMBL" id="UGYW01000002">
    <property type="protein sequence ID" value="SUJ14054.1"/>
    <property type="molecule type" value="Genomic_DNA"/>
</dbReference>
<evidence type="ECO:0000256" key="7">
    <source>
        <dbReference type="ARBA" id="ARBA00022741"/>
    </source>
</evidence>
<dbReference type="InterPro" id="IPR003018">
    <property type="entry name" value="GAF"/>
</dbReference>
<dbReference type="PROSITE" id="PS50046">
    <property type="entry name" value="PHYTOCHROME_2"/>
    <property type="match status" value="1"/>
</dbReference>
<dbReference type="InterPro" id="IPR003594">
    <property type="entry name" value="HATPase_dom"/>
</dbReference>
<dbReference type="CDD" id="cd00082">
    <property type="entry name" value="HisKA"/>
    <property type="match status" value="1"/>
</dbReference>
<dbReference type="PANTHER" id="PTHR42878:SF7">
    <property type="entry name" value="SENSOR HISTIDINE KINASE GLRK"/>
    <property type="match status" value="1"/>
</dbReference>
<dbReference type="EC" id="2.7.13.3" evidence="3"/>
<evidence type="ECO:0000256" key="1">
    <source>
        <dbReference type="ARBA" id="ARBA00000085"/>
    </source>
</evidence>
<evidence type="ECO:0000259" key="14">
    <source>
        <dbReference type="PROSITE" id="PS50109"/>
    </source>
</evidence>
<dbReference type="GO" id="GO:0000155">
    <property type="term" value="F:phosphorelay sensor kinase activity"/>
    <property type="evidence" value="ECO:0007669"/>
    <property type="project" value="InterPro"/>
</dbReference>
<evidence type="ECO:0000313" key="16">
    <source>
        <dbReference type="Proteomes" id="UP000254893"/>
    </source>
</evidence>
<dbReference type="SMART" id="SM00388">
    <property type="entry name" value="HisKA"/>
    <property type="match status" value="1"/>
</dbReference>
<dbReference type="GO" id="GO:0009584">
    <property type="term" value="P:detection of visible light"/>
    <property type="evidence" value="ECO:0007669"/>
    <property type="project" value="InterPro"/>
</dbReference>
<dbReference type="SUPFAM" id="SSF47384">
    <property type="entry name" value="Homodimeric domain of signal transducing histidine kinase"/>
    <property type="match status" value="1"/>
</dbReference>
<keyword evidence="11" id="KW-0902">Two-component regulatory system</keyword>
<organism evidence="15 16">
    <name type="scientific">Sphingobacterium spiritivorum</name>
    <name type="common">Flavobacterium spiritivorum</name>
    <dbReference type="NCBI Taxonomy" id="258"/>
    <lineage>
        <taxon>Bacteria</taxon>
        <taxon>Pseudomonadati</taxon>
        <taxon>Bacteroidota</taxon>
        <taxon>Sphingobacteriia</taxon>
        <taxon>Sphingobacteriales</taxon>
        <taxon>Sphingobacteriaceae</taxon>
        <taxon>Sphingobacterium</taxon>
    </lineage>
</organism>
<evidence type="ECO:0000256" key="9">
    <source>
        <dbReference type="ARBA" id="ARBA00022840"/>
    </source>
</evidence>
<gene>
    <name evidence="15" type="primary">cph1_1</name>
    <name evidence="15" type="ORF">NCTC11388_02338</name>
</gene>
<dbReference type="InterPro" id="IPR016132">
    <property type="entry name" value="Phyto_chromo_attachment"/>
</dbReference>
<dbReference type="GO" id="GO:0007234">
    <property type="term" value="P:osmosensory signaling via phosphorelay pathway"/>
    <property type="evidence" value="ECO:0007669"/>
    <property type="project" value="TreeGrafter"/>
</dbReference>
<sequence length="731" mass="84515">MIPNQILCENEPIHLCGRVQHFGLLLILDQRLVISAISDNWGNYLQEELDLYLEQDAVKFLSFHFADYIEEINERLNHFSHSTEGRSVIELKIGQSNYYLSIYRVNDYIYLEFEASGNTPPSWLNLYSYSKKIDRSNQKVWEELCESIHDVIRFDRVMIYQFLEDGSGKVIAERVAEDCEPHLGLRYPEFDIPKQARALYLIHPARLTADISAPTFPIRSKRELDFDLTYTTIRALSPVHLQYLENAGAQSSISFSIIVHDKLWGLVTCQHRTARAVDLAQRHLAVLLTQYAVTKYLSNVKEKDLQALREINTFELELKEKLLIKNDILSALASSIQSLGDLIHADGVAIRYSDRIITHGVAPSVRELESIHQYINDFTDKLLFKDHNFLLNHSSNFSFCPCFAGIGKVDIDSSRTFSIYWFRKEYVYEEKWAGKPEKVLKYDSQKDQYYPSPRMSFEVWKDAVEGTAMKWNKNDIYFMRRVRQLIRESMLRKSVEIKNLNKELILLNNTLDTYSSTVTHDLKNPLSTIKLSAQLMKMRKEIDPTFLNKVSTNILDAVSLMENMMSKILEFSRARVYNFKPERIEIAPTIQQITQQCLEIYDMPPSSIQTGTLLPVWGEKTLLYQLFMNIINNAVKYSSKEETPLIIISSTAEEDWIRYEIQDNGIGIAPEELKTVYEIFKRLPNASSYEGTGIGLAIVKRIVERLNGKIDILSELGKGTTVVIRLQHMED</sequence>
<dbReference type="Gene3D" id="1.10.287.130">
    <property type="match status" value="1"/>
</dbReference>
<dbReference type="InterPro" id="IPR035965">
    <property type="entry name" value="PAS-like_dom_sf"/>
</dbReference>
<dbReference type="Pfam" id="PF01590">
    <property type="entry name" value="GAF"/>
    <property type="match status" value="1"/>
</dbReference>
<evidence type="ECO:0000256" key="4">
    <source>
        <dbReference type="ARBA" id="ARBA00022543"/>
    </source>
</evidence>
<dbReference type="SUPFAM" id="SSF55785">
    <property type="entry name" value="PYP-like sensor domain (PAS domain)"/>
    <property type="match status" value="1"/>
</dbReference>
<evidence type="ECO:0000256" key="8">
    <source>
        <dbReference type="ARBA" id="ARBA00022777"/>
    </source>
</evidence>
<dbReference type="InterPro" id="IPR005467">
    <property type="entry name" value="His_kinase_dom"/>
</dbReference>
<dbReference type="RefSeq" id="WP_115170223.1">
    <property type="nucleotide sequence ID" value="NZ_UGYW01000002.1"/>
</dbReference>
<dbReference type="GO" id="GO:0030295">
    <property type="term" value="F:protein kinase activator activity"/>
    <property type="evidence" value="ECO:0007669"/>
    <property type="project" value="TreeGrafter"/>
</dbReference>
<dbReference type="InterPro" id="IPR043150">
    <property type="entry name" value="Phytochrome_PHY_sf"/>
</dbReference>
<protein>
    <recommendedName>
        <fullName evidence="3">histidine kinase</fullName>
        <ecNumber evidence="3">2.7.13.3</ecNumber>
    </recommendedName>
</protein>
<dbReference type="InterPro" id="IPR003661">
    <property type="entry name" value="HisK_dim/P_dom"/>
</dbReference>
<proteinExistence type="inferred from homology"/>
<evidence type="ECO:0000256" key="5">
    <source>
        <dbReference type="ARBA" id="ARBA00022606"/>
    </source>
</evidence>
<dbReference type="Gene3D" id="3.30.450.270">
    <property type="match status" value="1"/>
</dbReference>
<keyword evidence="9" id="KW-0067">ATP-binding</keyword>
<comment type="catalytic activity">
    <reaction evidence="1">
        <text>ATP + protein L-histidine = ADP + protein N-phospho-L-histidine.</text>
        <dbReference type="EC" id="2.7.13.3"/>
    </reaction>
</comment>
<dbReference type="Gene3D" id="3.30.565.10">
    <property type="entry name" value="Histidine kinase-like ATPase, C-terminal domain"/>
    <property type="match status" value="1"/>
</dbReference>
<dbReference type="InterPro" id="IPR036890">
    <property type="entry name" value="HATPase_C_sf"/>
</dbReference>
<keyword evidence="8" id="KW-0418">Kinase</keyword>
<dbReference type="Gene3D" id="3.30.450.40">
    <property type="match status" value="1"/>
</dbReference>
<evidence type="ECO:0000259" key="13">
    <source>
        <dbReference type="PROSITE" id="PS50046"/>
    </source>
</evidence>
<evidence type="ECO:0000256" key="6">
    <source>
        <dbReference type="ARBA" id="ARBA00022679"/>
    </source>
</evidence>
<evidence type="ECO:0000256" key="12">
    <source>
        <dbReference type="ARBA" id="ARBA00023170"/>
    </source>
</evidence>
<dbReference type="Proteomes" id="UP000254893">
    <property type="component" value="Unassembled WGS sequence"/>
</dbReference>
<feature type="domain" description="Histidine kinase" evidence="14">
    <location>
        <begin position="517"/>
        <end position="730"/>
    </location>
</feature>
<evidence type="ECO:0000256" key="2">
    <source>
        <dbReference type="ARBA" id="ARBA00006402"/>
    </source>
</evidence>
<evidence type="ECO:0000313" key="15">
    <source>
        <dbReference type="EMBL" id="SUJ14054.1"/>
    </source>
</evidence>
<keyword evidence="6 15" id="KW-0808">Transferase</keyword>
<dbReference type="GO" id="GO:0009881">
    <property type="term" value="F:photoreceptor activity"/>
    <property type="evidence" value="ECO:0007669"/>
    <property type="project" value="UniProtKB-KW"/>
</dbReference>
<dbReference type="SUPFAM" id="SSF55874">
    <property type="entry name" value="ATPase domain of HSP90 chaperone/DNA topoisomerase II/histidine kinase"/>
    <property type="match status" value="1"/>
</dbReference>
<dbReference type="PROSITE" id="PS50109">
    <property type="entry name" value="HIS_KIN"/>
    <property type="match status" value="1"/>
</dbReference>
<keyword evidence="4" id="KW-0600">Photoreceptor protein</keyword>
<dbReference type="Pfam" id="PF00360">
    <property type="entry name" value="PHY"/>
    <property type="match status" value="1"/>
</dbReference>
<dbReference type="InterPro" id="IPR050351">
    <property type="entry name" value="BphY/WalK/GraS-like"/>
</dbReference>
<dbReference type="PRINTS" id="PR01033">
    <property type="entry name" value="PHYTOCHROME"/>
</dbReference>
<keyword evidence="12" id="KW-0675">Receptor</keyword>
<dbReference type="GO" id="GO:0006355">
    <property type="term" value="P:regulation of DNA-templated transcription"/>
    <property type="evidence" value="ECO:0007669"/>
    <property type="project" value="InterPro"/>
</dbReference>
<evidence type="ECO:0000256" key="11">
    <source>
        <dbReference type="ARBA" id="ARBA00023012"/>
    </source>
</evidence>
<dbReference type="Gene3D" id="3.30.450.20">
    <property type="entry name" value="PAS domain"/>
    <property type="match status" value="1"/>
</dbReference>
<dbReference type="SMART" id="SM00387">
    <property type="entry name" value="HATPase_c"/>
    <property type="match status" value="1"/>
</dbReference>
<dbReference type="AlphaFoldDB" id="A0A380C8N9"/>
<keyword evidence="7" id="KW-0547">Nucleotide-binding</keyword>
<reference evidence="15 16" key="1">
    <citation type="submission" date="2018-06" db="EMBL/GenBank/DDBJ databases">
        <authorList>
            <consortium name="Pathogen Informatics"/>
            <person name="Doyle S."/>
        </authorList>
    </citation>
    <scope>NUCLEOTIDE SEQUENCE [LARGE SCALE GENOMIC DNA]</scope>
    <source>
        <strain evidence="15 16">NCTC11388</strain>
    </source>
</reference>
<dbReference type="InterPro" id="IPR001294">
    <property type="entry name" value="Phytochrome"/>
</dbReference>
<dbReference type="Pfam" id="PF02518">
    <property type="entry name" value="HATPase_c"/>
    <property type="match status" value="1"/>
</dbReference>
<keyword evidence="10" id="KW-0157">Chromophore</keyword>
<evidence type="ECO:0000256" key="3">
    <source>
        <dbReference type="ARBA" id="ARBA00012438"/>
    </source>
</evidence>
<dbReference type="PANTHER" id="PTHR42878">
    <property type="entry name" value="TWO-COMPONENT HISTIDINE KINASE"/>
    <property type="match status" value="1"/>
</dbReference>
<dbReference type="InterPro" id="IPR013654">
    <property type="entry name" value="PAS_2"/>
</dbReference>
<dbReference type="Pfam" id="PF08446">
    <property type="entry name" value="PAS_2"/>
    <property type="match status" value="1"/>
</dbReference>
<name>A0A380C8N9_SPHSI</name>
<dbReference type="GO" id="GO:0005524">
    <property type="term" value="F:ATP binding"/>
    <property type="evidence" value="ECO:0007669"/>
    <property type="project" value="UniProtKB-KW"/>
</dbReference>
<feature type="domain" description="Phytochrome chromophore attachment site" evidence="13">
    <location>
        <begin position="136"/>
        <end position="291"/>
    </location>
</feature>
<dbReference type="Pfam" id="PF00512">
    <property type="entry name" value="HisKA"/>
    <property type="match status" value="1"/>
</dbReference>
<evidence type="ECO:0000256" key="10">
    <source>
        <dbReference type="ARBA" id="ARBA00022991"/>
    </source>
</evidence>
<accession>A0A380C8N9</accession>
<dbReference type="GO" id="GO:0000156">
    <property type="term" value="F:phosphorelay response regulator activity"/>
    <property type="evidence" value="ECO:0007669"/>
    <property type="project" value="TreeGrafter"/>
</dbReference>
<dbReference type="SUPFAM" id="SSF55781">
    <property type="entry name" value="GAF domain-like"/>
    <property type="match status" value="2"/>
</dbReference>
<dbReference type="InterPro" id="IPR036097">
    <property type="entry name" value="HisK_dim/P_sf"/>
</dbReference>
<keyword evidence="5" id="KW-0716">Sensory transduction</keyword>